<feature type="compositionally biased region" description="Low complexity" evidence="5">
    <location>
        <begin position="21"/>
        <end position="37"/>
    </location>
</feature>
<dbReference type="EMBL" id="JAPFFF010000004">
    <property type="protein sequence ID" value="KAK8892206.1"/>
    <property type="molecule type" value="Genomic_DNA"/>
</dbReference>
<comment type="caution">
    <text evidence="7">The sequence shown here is derived from an EMBL/GenBank/DDBJ whole genome shotgun (WGS) entry which is preliminary data.</text>
</comment>
<dbReference type="PANTHER" id="PTHR10687:SF2">
    <property type="entry name" value="SECRETORY CARRIER-ASSOCIATED MEMBRANE PROTEIN"/>
    <property type="match status" value="1"/>
</dbReference>
<dbReference type="Proteomes" id="UP001470230">
    <property type="component" value="Unassembled WGS sequence"/>
</dbReference>
<evidence type="ECO:0000256" key="5">
    <source>
        <dbReference type="SAM" id="MobiDB-lite"/>
    </source>
</evidence>
<reference evidence="7 8" key="1">
    <citation type="submission" date="2024-04" db="EMBL/GenBank/DDBJ databases">
        <title>Tritrichomonas musculus Genome.</title>
        <authorList>
            <person name="Alves-Ferreira E."/>
            <person name="Grigg M."/>
            <person name="Lorenzi H."/>
            <person name="Galac M."/>
        </authorList>
    </citation>
    <scope>NUCLEOTIDE SEQUENCE [LARGE SCALE GENOMIC DNA]</scope>
    <source>
        <strain evidence="7 8">EAF2021</strain>
    </source>
</reference>
<name>A0ABR2KN82_9EUKA</name>
<protein>
    <recommendedName>
        <fullName evidence="9">Secretory carrier membrane protein</fullName>
    </recommendedName>
</protein>
<evidence type="ECO:0000313" key="7">
    <source>
        <dbReference type="EMBL" id="KAK8892206.1"/>
    </source>
</evidence>
<evidence type="ECO:0000256" key="6">
    <source>
        <dbReference type="SAM" id="Phobius"/>
    </source>
</evidence>
<keyword evidence="3 6" id="KW-1133">Transmembrane helix</keyword>
<evidence type="ECO:0000256" key="3">
    <source>
        <dbReference type="ARBA" id="ARBA00022989"/>
    </source>
</evidence>
<evidence type="ECO:0008006" key="9">
    <source>
        <dbReference type="Google" id="ProtNLM"/>
    </source>
</evidence>
<proteinExistence type="predicted"/>
<feature type="compositionally biased region" description="Acidic residues" evidence="5">
    <location>
        <begin position="1"/>
        <end position="12"/>
    </location>
</feature>
<dbReference type="InterPro" id="IPR007273">
    <property type="entry name" value="SCAMP"/>
</dbReference>
<evidence type="ECO:0000256" key="2">
    <source>
        <dbReference type="ARBA" id="ARBA00022692"/>
    </source>
</evidence>
<keyword evidence="4 6" id="KW-0472">Membrane</keyword>
<accession>A0ABR2KN82</accession>
<evidence type="ECO:0000256" key="1">
    <source>
        <dbReference type="ARBA" id="ARBA00004141"/>
    </source>
</evidence>
<dbReference type="PANTHER" id="PTHR10687">
    <property type="entry name" value="SECRETORY CARRIER-ASSOCIATED MEMBRANE PROTEIN SCAMP"/>
    <property type="match status" value="1"/>
</dbReference>
<organism evidence="7 8">
    <name type="scientific">Tritrichomonas musculus</name>
    <dbReference type="NCBI Taxonomy" id="1915356"/>
    <lineage>
        <taxon>Eukaryota</taxon>
        <taxon>Metamonada</taxon>
        <taxon>Parabasalia</taxon>
        <taxon>Tritrichomonadida</taxon>
        <taxon>Tritrichomonadidae</taxon>
        <taxon>Tritrichomonas</taxon>
    </lineage>
</organism>
<feature type="transmembrane region" description="Helical" evidence="6">
    <location>
        <begin position="202"/>
        <end position="225"/>
    </location>
</feature>
<evidence type="ECO:0000256" key="4">
    <source>
        <dbReference type="ARBA" id="ARBA00023136"/>
    </source>
</evidence>
<keyword evidence="8" id="KW-1185">Reference proteome</keyword>
<feature type="transmembrane region" description="Helical" evidence="6">
    <location>
        <begin position="129"/>
        <end position="148"/>
    </location>
</feature>
<comment type="subcellular location">
    <subcellularLocation>
        <location evidence="1">Membrane</location>
        <topology evidence="1">Multi-pass membrane protein</topology>
    </subcellularLocation>
</comment>
<keyword evidence="2 6" id="KW-0812">Transmembrane</keyword>
<feature type="region of interest" description="Disordered" evidence="5">
    <location>
        <begin position="1"/>
        <end position="39"/>
    </location>
</feature>
<evidence type="ECO:0000313" key="8">
    <source>
        <dbReference type="Proteomes" id="UP001470230"/>
    </source>
</evidence>
<dbReference type="Pfam" id="PF04144">
    <property type="entry name" value="SCAMP"/>
    <property type="match status" value="1"/>
</dbReference>
<feature type="transmembrane region" description="Helical" evidence="6">
    <location>
        <begin position="100"/>
        <end position="123"/>
    </location>
</feature>
<feature type="transmembrane region" description="Helical" evidence="6">
    <location>
        <begin position="160"/>
        <end position="182"/>
    </location>
</feature>
<gene>
    <name evidence="7" type="ORF">M9Y10_029429</name>
</gene>
<sequence length="254" mass="28320">MSDNPFQEEGDPEMPQLDNIQQKSASATSSSQSPSKLSKLEQLRAREAELLRRQQQIQGLRLEISPDANFPPFYPLVVYNLDNDIPPSAQLCVKYNLYSFLLMTCAAVFNVLAVLCVSGLPTYPKVRCFIFALIQGFATFYVLLHYSYEKLYASCKKRDIPFSWTITSFLIVSWMIYLSIGFPTSGSVGLATFLDLVAKSNNGFSVFIAFINMLLTGGATGFQFLSLMKAQAYQKVSGTEDTDKLLTPSQTETV</sequence>